<evidence type="ECO:0000256" key="4">
    <source>
        <dbReference type="PIRNR" id="PIRNR006078"/>
    </source>
</evidence>
<keyword evidence="2 4" id="KW-0808">Transferase</keyword>
<dbReference type="PANTHER" id="PTHR21599:SF0">
    <property type="entry name" value="GLYCERATE KINASE"/>
    <property type="match status" value="1"/>
</dbReference>
<reference evidence="5 6" key="1">
    <citation type="submission" date="2018-05" db="EMBL/GenBank/DDBJ databases">
        <title>Coraliomargarita sinensis sp. nov., isolated from a marine solar saltern.</title>
        <authorList>
            <person name="Zhou L.Y."/>
        </authorList>
    </citation>
    <scope>NUCLEOTIDE SEQUENCE [LARGE SCALE GENOMIC DNA]</scope>
    <source>
        <strain evidence="5 6">WN38</strain>
    </source>
</reference>
<evidence type="ECO:0000256" key="1">
    <source>
        <dbReference type="ARBA" id="ARBA00006284"/>
    </source>
</evidence>
<evidence type="ECO:0000313" key="5">
    <source>
        <dbReference type="EMBL" id="PXA03315.1"/>
    </source>
</evidence>
<dbReference type="PANTHER" id="PTHR21599">
    <property type="entry name" value="GLYCERATE KINASE"/>
    <property type="match status" value="1"/>
</dbReference>
<dbReference type="Gene3D" id="3.40.50.10350">
    <property type="entry name" value="Glycerate kinase, domain 1"/>
    <property type="match status" value="1"/>
</dbReference>
<dbReference type="Gene3D" id="3.90.1510.10">
    <property type="entry name" value="Glycerate kinase, domain 2"/>
    <property type="match status" value="1"/>
</dbReference>
<organism evidence="5 6">
    <name type="scientific">Coraliomargarita sinensis</name>
    <dbReference type="NCBI Taxonomy" id="2174842"/>
    <lineage>
        <taxon>Bacteria</taxon>
        <taxon>Pseudomonadati</taxon>
        <taxon>Verrucomicrobiota</taxon>
        <taxon>Opitutia</taxon>
        <taxon>Puniceicoccales</taxon>
        <taxon>Coraliomargaritaceae</taxon>
        <taxon>Coraliomargarita</taxon>
    </lineage>
</organism>
<dbReference type="Proteomes" id="UP000247099">
    <property type="component" value="Unassembled WGS sequence"/>
</dbReference>
<name>A0A317ZDF7_9BACT</name>
<dbReference type="InParanoid" id="A0A317ZDF7"/>
<comment type="similarity">
    <text evidence="1 4">Belongs to the glycerate kinase type-1 family.</text>
</comment>
<gene>
    <name evidence="5" type="ORF">DDZ13_12900</name>
</gene>
<evidence type="ECO:0000256" key="3">
    <source>
        <dbReference type="ARBA" id="ARBA00022777"/>
    </source>
</evidence>
<dbReference type="EMBL" id="QHJQ01000010">
    <property type="protein sequence ID" value="PXA03315.1"/>
    <property type="molecule type" value="Genomic_DNA"/>
</dbReference>
<evidence type="ECO:0000256" key="2">
    <source>
        <dbReference type="ARBA" id="ARBA00022679"/>
    </source>
</evidence>
<comment type="caution">
    <text evidence="5">The sequence shown here is derived from an EMBL/GenBank/DDBJ whole genome shotgun (WGS) entry which is preliminary data.</text>
</comment>
<accession>A0A317ZDF7</accession>
<evidence type="ECO:0000313" key="6">
    <source>
        <dbReference type="Proteomes" id="UP000247099"/>
    </source>
</evidence>
<dbReference type="InterPro" id="IPR018197">
    <property type="entry name" value="Glycerate_kinase_RE-like"/>
</dbReference>
<dbReference type="InterPro" id="IPR018193">
    <property type="entry name" value="Glyc_kinase_flavodox-like_fold"/>
</dbReference>
<dbReference type="InterPro" id="IPR036129">
    <property type="entry name" value="Glycerate_kinase_sf"/>
</dbReference>
<dbReference type="Pfam" id="PF02595">
    <property type="entry name" value="Gly_kinase"/>
    <property type="match status" value="1"/>
</dbReference>
<dbReference type="GO" id="GO:0008887">
    <property type="term" value="F:glycerate kinase activity"/>
    <property type="evidence" value="ECO:0007669"/>
    <property type="project" value="UniProtKB-UniRule"/>
</dbReference>
<dbReference type="InterPro" id="IPR004381">
    <property type="entry name" value="Glycerate_kinase"/>
</dbReference>
<dbReference type="OrthoDB" id="9774290at2"/>
<dbReference type="SUPFAM" id="SSF110738">
    <property type="entry name" value="Glycerate kinase I"/>
    <property type="match status" value="1"/>
</dbReference>
<keyword evidence="3 4" id="KW-0418">Kinase</keyword>
<dbReference type="AlphaFoldDB" id="A0A317ZDF7"/>
<dbReference type="GO" id="GO:0031388">
    <property type="term" value="P:organic acid phosphorylation"/>
    <property type="evidence" value="ECO:0007669"/>
    <property type="project" value="UniProtKB-UniRule"/>
</dbReference>
<dbReference type="FunCoup" id="A0A317ZDF7">
    <property type="interactions" value="149"/>
</dbReference>
<proteinExistence type="inferred from homology"/>
<protein>
    <submittedName>
        <fullName evidence="5">Glycerate kinase</fullName>
    </submittedName>
</protein>
<dbReference type="NCBIfam" id="TIGR00045">
    <property type="entry name" value="glycerate kinase"/>
    <property type="match status" value="1"/>
</dbReference>
<dbReference type="PIRSF" id="PIRSF006078">
    <property type="entry name" value="GlxK"/>
    <property type="match status" value="1"/>
</dbReference>
<dbReference type="RefSeq" id="WP_110131871.1">
    <property type="nucleotide sequence ID" value="NZ_QHJQ01000010.1"/>
</dbReference>
<keyword evidence="6" id="KW-1185">Reference proteome</keyword>
<sequence length="389" mass="40290">MNILVAFDKFKDSMTAVRACDAAANGAQRALDGEVIFTRAPLTDGGEGFCRILTEAASGHIEYYPVTGPLGEEIDAPLGWIESDKIPTRAREILGLPKGNVAVIEMAAVAGLELVPNDRRHPGQCTTRGVGELIRSAVAKEASAILLGIGGSATSDLGLGALEALGIQFPGTEAIFPSQWDTITAIAGQLDCVVPPVYIACDVDNPLLGPKGAASVYGPQKGLEDDEITAFDARAAKMAELLCQHFGQPSNLKDIPGSGAAGGIGFGLKVACGAEFVPGFELVAAWLDISGKVAEADLVLTGEGKFDASSLAGKGPYSLLAAAHAADKPAILLAGCVEASAVATARERFPETGFYGISPKEMELEEALLKGPEHLEFSVETILSQLSEG</sequence>